<dbReference type="Pfam" id="PF00682">
    <property type="entry name" value="HMGL-like"/>
    <property type="match status" value="1"/>
</dbReference>
<dbReference type="FunFam" id="3.30.160.270:FF:000001">
    <property type="entry name" value="2-isopropylmalate synthase"/>
    <property type="match status" value="1"/>
</dbReference>
<dbReference type="SMART" id="SM00917">
    <property type="entry name" value="LeuA_dimer"/>
    <property type="match status" value="1"/>
</dbReference>
<evidence type="ECO:0000256" key="15">
    <source>
        <dbReference type="HAMAP-Rule" id="MF_01025"/>
    </source>
</evidence>
<dbReference type="InterPro" id="IPR002034">
    <property type="entry name" value="AIPM/Hcit_synth_CS"/>
</dbReference>
<evidence type="ECO:0000256" key="10">
    <source>
        <dbReference type="ARBA" id="ARBA00022723"/>
    </source>
</evidence>
<feature type="binding site" evidence="15">
    <location>
        <position position="14"/>
    </location>
    <ligand>
        <name>Mn(2+)</name>
        <dbReference type="ChEBI" id="CHEBI:29035"/>
    </ligand>
</feature>
<keyword evidence="11 15" id="KW-0464">Manganese</keyword>
<dbReference type="GO" id="GO:0003985">
    <property type="term" value="F:acetyl-CoA C-acetyltransferase activity"/>
    <property type="evidence" value="ECO:0007669"/>
    <property type="project" value="UniProtKB-UniRule"/>
</dbReference>
<dbReference type="EC" id="2.3.3.13" evidence="4 15"/>
<sequence length="517" mass="56507">MQDQVIIFDTTLRDGEQALKASLTVKEKLQIAFALERLGVDVMEVGFPVSSAGDFESVRTIAENIKNSRVCALSRAVDKDIDVAAEALKVAEAFRIHTFIATSALHVEAKLRRTFDDVVEMAINAVKRARRYTDDVEFSCEDAGRTGIDNICRIVEAAIKAGATTVNIPDTVGYCLPMEYGNIIANVMNRVPNIDKAVISVHCHNDLGMATANSLTAVQNGARQIECTVNGIGERAGNTALEEVVMAIKTRQALFGVDTRINTQEIHRVSQMVSQLCNMPIQPNKAIVGSNAFAHSSGIHQDGMVKNKNTYEIMSPETIGLKKEKLNLTARSGRAAVKNHMDSMGYQENEYDLDKLYEAFLKLADKKGQVFDYDLEALAFIDMQQGDEDRLTLDVITSQMISHLPASAFVQVELDGEKLSQVSSGGNGPVDAVFNAILKITNIDLKMLNYNLTAKGEGAEALGQVDIVVEHKGRRFHGVGLATDIVESSARALIHAINAIYRSHKVENLKLSKNAIN</sequence>
<dbReference type="GO" id="GO:0005829">
    <property type="term" value="C:cytosol"/>
    <property type="evidence" value="ECO:0007669"/>
    <property type="project" value="TreeGrafter"/>
</dbReference>
<comment type="pathway">
    <text evidence="2 15">Amino-acid biosynthesis; L-leucine biosynthesis; L-leucine from 3-methyl-2-oxobutanoate: step 1/4.</text>
</comment>
<dbReference type="InterPro" id="IPR005671">
    <property type="entry name" value="LeuA_bact_synth"/>
</dbReference>
<proteinExistence type="inferred from homology"/>
<keyword evidence="8 15" id="KW-0028">Amino-acid biosynthesis</keyword>
<evidence type="ECO:0000256" key="9">
    <source>
        <dbReference type="ARBA" id="ARBA00022679"/>
    </source>
</evidence>
<evidence type="ECO:0000256" key="1">
    <source>
        <dbReference type="ARBA" id="ARBA00000064"/>
    </source>
</evidence>
<dbReference type="FunFam" id="3.20.20.70:FF:000010">
    <property type="entry name" value="2-isopropylmalate synthase"/>
    <property type="match status" value="1"/>
</dbReference>
<evidence type="ECO:0000256" key="2">
    <source>
        <dbReference type="ARBA" id="ARBA00004689"/>
    </source>
</evidence>
<dbReference type="Proteomes" id="UP000255098">
    <property type="component" value="Unassembled WGS sequence"/>
</dbReference>
<dbReference type="NCBIfam" id="NF002086">
    <property type="entry name" value="PRK00915.1-3"/>
    <property type="match status" value="1"/>
</dbReference>
<protein>
    <recommendedName>
        <fullName evidence="5 15">2-isopropylmalate synthase</fullName>
        <ecNumber evidence="4 15">2.3.3.13</ecNumber>
    </recommendedName>
    <alternativeName>
        <fullName evidence="13 15">Alpha-IPM synthase</fullName>
    </alternativeName>
    <alternativeName>
        <fullName evidence="15">Alpha-isopropylmalate synthase</fullName>
    </alternativeName>
</protein>
<dbReference type="EMBL" id="UGSP01000001">
    <property type="protein sequence ID" value="SUB24257.1"/>
    <property type="molecule type" value="Genomic_DNA"/>
</dbReference>
<comment type="function">
    <text evidence="14 15">Catalyzes the condensation of the acetyl group of acetyl-CoA with 3-methyl-2-oxobutanoate (2-ketoisovalerate) to form 3-carboxy-3-hydroxy-4-methylpentanoate (2-isopropylmalate).</text>
</comment>
<reference evidence="17 18" key="1">
    <citation type="submission" date="2018-06" db="EMBL/GenBank/DDBJ databases">
        <authorList>
            <consortium name="Pathogen Informatics"/>
            <person name="Doyle S."/>
        </authorList>
    </citation>
    <scope>NUCLEOTIDE SEQUENCE [LARGE SCALE GENOMIC DNA]</scope>
    <source>
        <strain evidence="18">NCTC 11297</strain>
    </source>
</reference>
<keyword evidence="6 15" id="KW-0432">Leucine biosynthesis</keyword>
<dbReference type="InterPro" id="IPR013785">
    <property type="entry name" value="Aldolase_TIM"/>
</dbReference>
<evidence type="ECO:0000256" key="7">
    <source>
        <dbReference type="ARBA" id="ARBA00022490"/>
    </source>
</evidence>
<keyword evidence="18" id="KW-1185">Reference proteome</keyword>
<dbReference type="PROSITE" id="PS00815">
    <property type="entry name" value="AIPM_HOMOCIT_SYNTH_1"/>
    <property type="match status" value="1"/>
</dbReference>
<evidence type="ECO:0000313" key="17">
    <source>
        <dbReference type="EMBL" id="SUB24257.1"/>
    </source>
</evidence>
<comment type="subunit">
    <text evidence="15">Homodimer.</text>
</comment>
<dbReference type="Pfam" id="PF22617">
    <property type="entry name" value="HCS_D2"/>
    <property type="match status" value="1"/>
</dbReference>
<dbReference type="GO" id="GO:0003852">
    <property type="term" value="F:2-isopropylmalate synthase activity"/>
    <property type="evidence" value="ECO:0007669"/>
    <property type="project" value="UniProtKB-UniRule"/>
</dbReference>
<dbReference type="NCBIfam" id="TIGR00973">
    <property type="entry name" value="leuA_bact"/>
    <property type="match status" value="1"/>
</dbReference>
<keyword evidence="9 15" id="KW-0808">Transferase</keyword>
<dbReference type="InterPro" id="IPR050073">
    <property type="entry name" value="2-IPM_HCS-like"/>
</dbReference>
<dbReference type="InterPro" id="IPR054691">
    <property type="entry name" value="LeuA/HCS_post-cat"/>
</dbReference>
<dbReference type="PANTHER" id="PTHR10277:SF9">
    <property type="entry name" value="2-ISOPROPYLMALATE SYNTHASE 1, CHLOROPLASTIC-RELATED"/>
    <property type="match status" value="1"/>
</dbReference>
<keyword evidence="17" id="KW-0012">Acyltransferase</keyword>
<comment type="similarity">
    <text evidence="3 15">Belongs to the alpha-IPM synthase/homocitrate synthase family. LeuA type 1 subfamily.</text>
</comment>
<dbReference type="UniPathway" id="UPA00048">
    <property type="reaction ID" value="UER00070"/>
</dbReference>
<keyword evidence="7 15" id="KW-0963">Cytoplasm</keyword>
<dbReference type="CDD" id="cd07940">
    <property type="entry name" value="DRE_TIM_IPMS"/>
    <property type="match status" value="1"/>
</dbReference>
<dbReference type="InterPro" id="IPR036230">
    <property type="entry name" value="LeuA_allosteric_dom_sf"/>
</dbReference>
<evidence type="ECO:0000259" key="16">
    <source>
        <dbReference type="PROSITE" id="PS50991"/>
    </source>
</evidence>
<dbReference type="GO" id="GO:0009098">
    <property type="term" value="P:L-leucine biosynthetic process"/>
    <property type="evidence" value="ECO:0007669"/>
    <property type="project" value="UniProtKB-UniRule"/>
</dbReference>
<evidence type="ECO:0000256" key="14">
    <source>
        <dbReference type="ARBA" id="ARBA00037629"/>
    </source>
</evidence>
<keyword evidence="10 15" id="KW-0479">Metal-binding</keyword>
<dbReference type="PROSITE" id="PS00816">
    <property type="entry name" value="AIPM_HOMOCIT_SYNTH_2"/>
    <property type="match status" value="1"/>
</dbReference>
<dbReference type="PROSITE" id="PS50991">
    <property type="entry name" value="PYR_CT"/>
    <property type="match status" value="1"/>
</dbReference>
<name>A0A379ARE4_AVIAV</name>
<evidence type="ECO:0000256" key="12">
    <source>
        <dbReference type="ARBA" id="ARBA00023304"/>
    </source>
</evidence>
<dbReference type="GeneID" id="300133499"/>
<dbReference type="RefSeq" id="WP_115249487.1">
    <property type="nucleotide sequence ID" value="NZ_JBMMEI010000011.1"/>
</dbReference>
<feature type="binding site" evidence="15">
    <location>
        <position position="202"/>
    </location>
    <ligand>
        <name>Mn(2+)</name>
        <dbReference type="ChEBI" id="CHEBI:29035"/>
    </ligand>
</feature>
<dbReference type="SUPFAM" id="SSF51569">
    <property type="entry name" value="Aldolase"/>
    <property type="match status" value="1"/>
</dbReference>
<dbReference type="AlphaFoldDB" id="A0A379ARE4"/>
<dbReference type="HAMAP" id="MF_01025">
    <property type="entry name" value="LeuA_type1"/>
    <property type="match status" value="1"/>
</dbReference>
<evidence type="ECO:0000256" key="4">
    <source>
        <dbReference type="ARBA" id="ARBA00012973"/>
    </source>
</evidence>
<dbReference type="Gene3D" id="3.20.20.70">
    <property type="entry name" value="Aldolase class I"/>
    <property type="match status" value="1"/>
</dbReference>
<evidence type="ECO:0000256" key="13">
    <source>
        <dbReference type="ARBA" id="ARBA00029993"/>
    </source>
</evidence>
<dbReference type="PANTHER" id="PTHR10277">
    <property type="entry name" value="HOMOCITRATE SYNTHASE-RELATED"/>
    <property type="match status" value="1"/>
</dbReference>
<evidence type="ECO:0000313" key="18">
    <source>
        <dbReference type="Proteomes" id="UP000255098"/>
    </source>
</evidence>
<evidence type="ECO:0000256" key="5">
    <source>
        <dbReference type="ARBA" id="ARBA00018198"/>
    </source>
</evidence>
<feature type="domain" description="Pyruvate carboxyltransferase" evidence="16">
    <location>
        <begin position="5"/>
        <end position="267"/>
    </location>
</feature>
<dbReference type="InterPro" id="IPR000891">
    <property type="entry name" value="PYR_CT"/>
</dbReference>
<dbReference type="Gene3D" id="1.10.238.260">
    <property type="match status" value="1"/>
</dbReference>
<evidence type="ECO:0000256" key="6">
    <source>
        <dbReference type="ARBA" id="ARBA00022430"/>
    </source>
</evidence>
<feature type="binding site" evidence="15">
    <location>
        <position position="204"/>
    </location>
    <ligand>
        <name>Mn(2+)</name>
        <dbReference type="ChEBI" id="CHEBI:29035"/>
    </ligand>
</feature>
<dbReference type="Pfam" id="PF08502">
    <property type="entry name" value="LeuA_dimer"/>
    <property type="match status" value="1"/>
</dbReference>
<feature type="binding site" evidence="15">
    <location>
        <position position="238"/>
    </location>
    <ligand>
        <name>Mn(2+)</name>
        <dbReference type="ChEBI" id="CHEBI:29035"/>
    </ligand>
</feature>
<dbReference type="NCBIfam" id="NF002084">
    <property type="entry name" value="PRK00915.1-1"/>
    <property type="match status" value="1"/>
</dbReference>
<organism evidence="17 18">
    <name type="scientific">Avibacterium avium</name>
    <name type="common">Pasteurella avium</name>
    <dbReference type="NCBI Taxonomy" id="751"/>
    <lineage>
        <taxon>Bacteria</taxon>
        <taxon>Pseudomonadati</taxon>
        <taxon>Pseudomonadota</taxon>
        <taxon>Gammaproteobacteria</taxon>
        <taxon>Pasteurellales</taxon>
        <taxon>Pasteurellaceae</taxon>
        <taxon>Avibacterium</taxon>
    </lineage>
</organism>
<evidence type="ECO:0000256" key="3">
    <source>
        <dbReference type="ARBA" id="ARBA00009396"/>
    </source>
</evidence>
<evidence type="ECO:0000256" key="11">
    <source>
        <dbReference type="ARBA" id="ARBA00023211"/>
    </source>
</evidence>
<feature type="region of interest" description="Regulatory domain" evidence="15">
    <location>
        <begin position="392"/>
        <end position="517"/>
    </location>
</feature>
<dbReference type="Gene3D" id="3.30.160.270">
    <property type="match status" value="1"/>
</dbReference>
<dbReference type="SUPFAM" id="SSF110921">
    <property type="entry name" value="2-isopropylmalate synthase LeuA, allosteric (dimerisation) domain"/>
    <property type="match status" value="1"/>
</dbReference>
<dbReference type="FunFam" id="1.10.238.260:FF:000001">
    <property type="entry name" value="2-isopropylmalate synthase"/>
    <property type="match status" value="1"/>
</dbReference>
<dbReference type="InterPro" id="IPR013709">
    <property type="entry name" value="2-isopropylmalate_synth_dimer"/>
</dbReference>
<gene>
    <name evidence="15 17" type="primary">leuA</name>
    <name evidence="17" type="ORF">NCTC11297_01294</name>
</gene>
<comment type="cofactor">
    <cofactor evidence="15">
        <name>Mn(2+)</name>
        <dbReference type="ChEBI" id="CHEBI:29035"/>
    </cofactor>
</comment>
<keyword evidence="12 15" id="KW-0100">Branched-chain amino acid biosynthesis</keyword>
<dbReference type="GO" id="GO:0030145">
    <property type="term" value="F:manganese ion binding"/>
    <property type="evidence" value="ECO:0007669"/>
    <property type="project" value="UniProtKB-UniRule"/>
</dbReference>
<accession>A0A379ARE4</accession>
<evidence type="ECO:0000256" key="8">
    <source>
        <dbReference type="ARBA" id="ARBA00022605"/>
    </source>
</evidence>
<comment type="catalytic activity">
    <reaction evidence="1 15">
        <text>3-methyl-2-oxobutanoate + acetyl-CoA + H2O = (2S)-2-isopropylmalate + CoA + H(+)</text>
        <dbReference type="Rhea" id="RHEA:21524"/>
        <dbReference type="ChEBI" id="CHEBI:1178"/>
        <dbReference type="ChEBI" id="CHEBI:11851"/>
        <dbReference type="ChEBI" id="CHEBI:15377"/>
        <dbReference type="ChEBI" id="CHEBI:15378"/>
        <dbReference type="ChEBI" id="CHEBI:57287"/>
        <dbReference type="ChEBI" id="CHEBI:57288"/>
        <dbReference type="EC" id="2.3.3.13"/>
    </reaction>
</comment>